<protein>
    <recommendedName>
        <fullName evidence="4">PQQ-like domain-containing protein</fullName>
    </recommendedName>
</protein>
<accession>A0A1G9ZL77</accession>
<evidence type="ECO:0000313" key="3">
    <source>
        <dbReference type="Proteomes" id="UP000183376"/>
    </source>
</evidence>
<evidence type="ECO:0000256" key="1">
    <source>
        <dbReference type="SAM" id="SignalP"/>
    </source>
</evidence>
<gene>
    <name evidence="2" type="ORF">SAMN04489726_5577</name>
</gene>
<feature type="signal peptide" evidence="1">
    <location>
        <begin position="1"/>
        <end position="21"/>
    </location>
</feature>
<dbReference type="InterPro" id="IPR011047">
    <property type="entry name" value="Quinoprotein_ADH-like_sf"/>
</dbReference>
<proteinExistence type="predicted"/>
<sequence length="414" mass="44387">MRGRALLLTCLLALSITGCQDEPPAAAPASRLTTPTPVPPVIPAFADGPHVLGGTMPEDDYRVSAIGKLFAVAETDANGTHVRFLHGSSGEPATRSTVTQSKVEVSFKHQELTAGRRALVATWKDAPATGAQEAQGTAVFDEQGKLVWRSTHDEQFWNGTAVRVAQEDGHGPKSFEVRTLSGNRQWEFTAPPERFGPDPVESLLRLRTIARDVVIMQAYDNSAIQARSTSGQLLWERKPNPGRRAISALGVADNAVVVNNGQFLSWPNASSTRASDVVLLDLRTGAQLLASGGTDADEMDYDPLTGTLILAGTKQAGGKAPFRAIAWGRTNRSPGSFPWRWPPDDGSSPSGFVGAFVYVGSELRRTADGSPANAGTNELLLIAATDDGFGWVVRGDGSSVRRRVGTEFWLFRVR</sequence>
<dbReference type="SUPFAM" id="SSF50998">
    <property type="entry name" value="Quinoprotein alcohol dehydrogenase-like"/>
    <property type="match status" value="1"/>
</dbReference>
<evidence type="ECO:0008006" key="4">
    <source>
        <dbReference type="Google" id="ProtNLM"/>
    </source>
</evidence>
<evidence type="ECO:0000313" key="2">
    <source>
        <dbReference type="EMBL" id="SDN22079.1"/>
    </source>
</evidence>
<reference evidence="2 3" key="1">
    <citation type="submission" date="2016-10" db="EMBL/GenBank/DDBJ databases">
        <authorList>
            <person name="de Groot N.N."/>
        </authorList>
    </citation>
    <scope>NUCLEOTIDE SEQUENCE [LARGE SCALE GENOMIC DNA]</scope>
    <source>
        <strain evidence="2 3">DSM 44149</strain>
    </source>
</reference>
<name>A0A1G9ZL77_ALLAB</name>
<dbReference type="AlphaFoldDB" id="A0A1G9ZL77"/>
<keyword evidence="1" id="KW-0732">Signal</keyword>
<dbReference type="Proteomes" id="UP000183376">
    <property type="component" value="Chromosome I"/>
</dbReference>
<feature type="chain" id="PRO_5039233896" description="PQQ-like domain-containing protein" evidence="1">
    <location>
        <begin position="22"/>
        <end position="414"/>
    </location>
</feature>
<keyword evidence="3" id="KW-1185">Reference proteome</keyword>
<dbReference type="RefSeq" id="WP_030429934.1">
    <property type="nucleotide sequence ID" value="NZ_JOEF01000009.1"/>
</dbReference>
<dbReference type="EMBL" id="LT629701">
    <property type="protein sequence ID" value="SDN22079.1"/>
    <property type="molecule type" value="Genomic_DNA"/>
</dbReference>
<dbReference type="PROSITE" id="PS51257">
    <property type="entry name" value="PROKAR_LIPOPROTEIN"/>
    <property type="match status" value="1"/>
</dbReference>
<organism evidence="2 3">
    <name type="scientific">Allokutzneria albata</name>
    <name type="common">Kibdelosporangium albatum</name>
    <dbReference type="NCBI Taxonomy" id="211114"/>
    <lineage>
        <taxon>Bacteria</taxon>
        <taxon>Bacillati</taxon>
        <taxon>Actinomycetota</taxon>
        <taxon>Actinomycetes</taxon>
        <taxon>Pseudonocardiales</taxon>
        <taxon>Pseudonocardiaceae</taxon>
        <taxon>Allokutzneria</taxon>
    </lineage>
</organism>